<name>A0A0F9TZ17_9ZZZZ</name>
<gene>
    <name evidence="1" type="ORF">LCGC14_0271190</name>
</gene>
<protein>
    <submittedName>
        <fullName evidence="1">Uncharacterized protein</fullName>
    </submittedName>
</protein>
<organism evidence="1">
    <name type="scientific">marine sediment metagenome</name>
    <dbReference type="NCBI Taxonomy" id="412755"/>
    <lineage>
        <taxon>unclassified sequences</taxon>
        <taxon>metagenomes</taxon>
        <taxon>ecological metagenomes</taxon>
    </lineage>
</organism>
<proteinExistence type="predicted"/>
<evidence type="ECO:0000313" key="1">
    <source>
        <dbReference type="EMBL" id="KKN86250.1"/>
    </source>
</evidence>
<reference evidence="1" key="1">
    <citation type="journal article" date="2015" name="Nature">
        <title>Complex archaea that bridge the gap between prokaryotes and eukaryotes.</title>
        <authorList>
            <person name="Spang A."/>
            <person name="Saw J.H."/>
            <person name="Jorgensen S.L."/>
            <person name="Zaremba-Niedzwiedzka K."/>
            <person name="Martijn J."/>
            <person name="Lind A.E."/>
            <person name="van Eijk R."/>
            <person name="Schleper C."/>
            <person name="Guy L."/>
            <person name="Ettema T.J."/>
        </authorList>
    </citation>
    <scope>NUCLEOTIDE SEQUENCE</scope>
</reference>
<comment type="caution">
    <text evidence="1">The sequence shown here is derived from an EMBL/GenBank/DDBJ whole genome shotgun (WGS) entry which is preliminary data.</text>
</comment>
<accession>A0A0F9TZ17</accession>
<sequence length="95" mass="10644">MITETNYAMTKDNLRNEIDALAYLTECTLATVSDLASKSKPPKGELRRQISMAQTGINWVKVFVKPGMKCGNARVQQIIDNGLSVEDWANARRRT</sequence>
<dbReference type="AlphaFoldDB" id="A0A0F9TZ17"/>
<dbReference type="EMBL" id="LAZR01000150">
    <property type="protein sequence ID" value="KKN86250.1"/>
    <property type="molecule type" value="Genomic_DNA"/>
</dbReference>